<keyword evidence="15" id="KW-1185">Reference proteome</keyword>
<evidence type="ECO:0000256" key="4">
    <source>
        <dbReference type="ARBA" id="ARBA00022664"/>
    </source>
</evidence>
<dbReference type="GO" id="GO:0005524">
    <property type="term" value="F:ATP binding"/>
    <property type="evidence" value="ECO:0007669"/>
    <property type="project" value="UniProtKB-KW"/>
</dbReference>
<evidence type="ECO:0000259" key="11">
    <source>
        <dbReference type="Pfam" id="PF03372"/>
    </source>
</evidence>
<dbReference type="InterPro" id="IPR043519">
    <property type="entry name" value="NT_sf"/>
</dbReference>
<evidence type="ECO:0000256" key="2">
    <source>
        <dbReference type="ARBA" id="ARBA00010912"/>
    </source>
</evidence>
<dbReference type="GO" id="GO:0006397">
    <property type="term" value="P:mRNA processing"/>
    <property type="evidence" value="ECO:0007669"/>
    <property type="project" value="UniProtKB-KW"/>
</dbReference>
<evidence type="ECO:0000256" key="6">
    <source>
        <dbReference type="ARBA" id="ARBA00022741"/>
    </source>
</evidence>
<dbReference type="Gene3D" id="3.60.10.10">
    <property type="entry name" value="Endonuclease/exonuclease/phosphatase"/>
    <property type="match status" value="1"/>
</dbReference>
<dbReference type="InterPro" id="IPR005135">
    <property type="entry name" value="Endo/exonuclease/phosphatase"/>
</dbReference>
<dbReference type="Pfam" id="PF04928">
    <property type="entry name" value="PAP_central"/>
    <property type="match status" value="1"/>
</dbReference>
<dbReference type="Gene3D" id="1.10.1410.10">
    <property type="match status" value="1"/>
</dbReference>
<evidence type="ECO:0000259" key="13">
    <source>
        <dbReference type="Pfam" id="PF04928"/>
    </source>
</evidence>
<dbReference type="PANTHER" id="PTHR10682:SF10">
    <property type="entry name" value="POLYNUCLEOTIDE ADENYLYLTRANSFERASE"/>
    <property type="match status" value="1"/>
</dbReference>
<dbReference type="GO" id="GO:0005634">
    <property type="term" value="C:nucleus"/>
    <property type="evidence" value="ECO:0007669"/>
    <property type="project" value="UniProtKB-SubCell"/>
</dbReference>
<dbReference type="SUPFAM" id="SSF55144">
    <property type="entry name" value="LigT-like"/>
    <property type="match status" value="1"/>
</dbReference>
<feature type="domain" description="Endonuclease/exonuclease/phosphatase" evidence="11">
    <location>
        <begin position="346"/>
        <end position="550"/>
    </location>
</feature>
<reference evidence="14" key="1">
    <citation type="submission" date="2021-02" db="EMBL/GenBank/DDBJ databases">
        <authorList>
            <person name="Nowell W R."/>
        </authorList>
    </citation>
    <scope>NUCLEOTIDE SEQUENCE</scope>
    <source>
        <strain evidence="14">Ploen Becks lab</strain>
    </source>
</reference>
<dbReference type="Pfam" id="PF13563">
    <property type="entry name" value="2_5_RNA_ligase2"/>
    <property type="match status" value="1"/>
</dbReference>
<comment type="subcellular location">
    <subcellularLocation>
        <location evidence="1">Nucleus</location>
    </subcellularLocation>
</comment>
<evidence type="ECO:0000313" key="15">
    <source>
        <dbReference type="Proteomes" id="UP000663879"/>
    </source>
</evidence>
<dbReference type="InterPro" id="IPR009097">
    <property type="entry name" value="Cyclic_Pdiesterase"/>
</dbReference>
<evidence type="ECO:0000256" key="7">
    <source>
        <dbReference type="ARBA" id="ARBA00022840"/>
    </source>
</evidence>
<comment type="catalytic activity">
    <reaction evidence="9">
        <text>RNA(n) + ATP = RNA(n)-3'-adenine ribonucleotide + diphosphate</text>
        <dbReference type="Rhea" id="RHEA:11332"/>
        <dbReference type="Rhea" id="RHEA-COMP:14527"/>
        <dbReference type="Rhea" id="RHEA-COMP:17347"/>
        <dbReference type="ChEBI" id="CHEBI:30616"/>
        <dbReference type="ChEBI" id="CHEBI:33019"/>
        <dbReference type="ChEBI" id="CHEBI:140395"/>
        <dbReference type="ChEBI" id="CHEBI:173115"/>
        <dbReference type="EC" id="2.7.7.19"/>
    </reaction>
</comment>
<dbReference type="EC" id="2.7.7.19" evidence="3"/>
<evidence type="ECO:0000256" key="9">
    <source>
        <dbReference type="ARBA" id="ARBA00048830"/>
    </source>
</evidence>
<dbReference type="Pfam" id="PF04457">
    <property type="entry name" value="MJ1316"/>
    <property type="match status" value="1"/>
</dbReference>
<dbReference type="SUPFAM" id="SSF81301">
    <property type="entry name" value="Nucleotidyltransferase"/>
    <property type="match status" value="1"/>
</dbReference>
<dbReference type="InterPro" id="IPR007012">
    <property type="entry name" value="PolA_pol_cen_dom"/>
</dbReference>
<evidence type="ECO:0000256" key="1">
    <source>
        <dbReference type="ARBA" id="ARBA00004123"/>
    </source>
</evidence>
<keyword evidence="5" id="KW-0808">Transferase</keyword>
<organism evidence="14 15">
    <name type="scientific">Brachionus calyciflorus</name>
    <dbReference type="NCBI Taxonomy" id="104777"/>
    <lineage>
        <taxon>Eukaryota</taxon>
        <taxon>Metazoa</taxon>
        <taxon>Spiralia</taxon>
        <taxon>Gnathifera</taxon>
        <taxon>Rotifera</taxon>
        <taxon>Eurotatoria</taxon>
        <taxon>Monogononta</taxon>
        <taxon>Pseudotrocha</taxon>
        <taxon>Ploima</taxon>
        <taxon>Brachionidae</taxon>
        <taxon>Brachionus</taxon>
    </lineage>
</organism>
<dbReference type="OrthoDB" id="10263155at2759"/>
<sequence>MDFKFQNEIDYFKSKNISCKIEQSNKFQNIEIQIRNSLVLRVILQEDYPLSWPVSVKIHSWDTKSLKSNRQEAILEFIKQTNLDLNSIIDSNQGKCVLIKLFEKILNCIEENQFVKECFEILDSRPKNQKFQERSILKTDSDSDSEKSKVEKKTSKKVQKEQVELKHKFKGSEFIFQRIKWDDKIDKNQVVIGYLDRFLGVKDIKFNDFKGVHDDRDGVPLHRIRYFKINDKIVWDREQKLDLITGVGDISGFFDKINIKPEVEIEQEKNFENQVNIIDGPILEFNSNEWSPTENTIKKPSFLCGFKLLTYNIMSKSNFSRSIKSRVSLNKNCGLENLDKIDRMPYIVSLIEKNNLDFILLQECELYEEEKLKENKFIQKNYFISSLERENELQKHSNCVILSKLKPLFFKSVLLSDNSNKSAQICKFEIRTNSLSKIEHLLLINMHLSSNKVNNPLQKRETQMRNLKSYLNLDDLKSDFTFICGDFNFSDSNTKENEILKELFMDFGFVDMVPNCFTFDPSSNFSSTITSSHDEKRRLDRILLKSNNSNLSLSKSLLVNTQPFKVTPSEPILLDDYLKIGFCLDKNEFEINENEMTSVEREGFYLNPSDHYGLECHFKFEKNLDQSKLVHKSALAVIIPKDLSDEFIQPIRELYDPQVNRWPPHMNILYPFYENIDLDLSKDEQGTVISDLFYCFMKHGNFDCEFTHLDLFEKNNVVFLQPCKKSENKLRLIYKDLKKLFEDESHSKWNRPELSPHLTIAQPVDKRKARKNWARDTLKEIEDKFRNYLNQKPILKFNIDCLYWITRTDSTPFQIRQAFPLGLRYPSILKKCLNTQGNLINFLISKKAILSEDDDLSLVKNSNLIKNLILNHVKNSFDGDSTNLIHIGSYQLGVKSNDLDLCLIKSKNSNTENLTEKLKNQMIYDDKFHLIRPINDAIVPIIEIELKESDFLSGVDVQIYEIDTNVDKIESYYYDNLNFMTNLNLPYVKLFALSAIFENQNLKKYVQYYKDFQIVLSFVKYWAKCRGIYGKAFGYLGGISWSLMVVVFLRRNFSLFVHELELDMSSERLEKILFEFFKFYSEWNWNRAVSILDIEYVGEILEKNEQKSPMMILQTVYPYHNTTKGVGEKNKKLIVKEIKRCYEILKSSNDYELACDCLFDEPTNKIEFQIGFNNSNDSNHLFTLFKAKILGLVTSLEKTLPKINFRPMIEFNDSDNSENFTENFNFTKKYLIYMYGLDKNGLNSLDNNFINECCSGFISSIRNLSHANEYDIKFRIQ</sequence>
<dbReference type="Pfam" id="PF03372">
    <property type="entry name" value="Exo_endo_phos"/>
    <property type="match status" value="1"/>
</dbReference>
<evidence type="ECO:0000259" key="12">
    <source>
        <dbReference type="Pfam" id="PF04457"/>
    </source>
</evidence>
<dbReference type="InterPro" id="IPR036691">
    <property type="entry name" value="Endo/exonu/phosph_ase_sf"/>
</dbReference>
<dbReference type="GO" id="GO:1990817">
    <property type="term" value="F:poly(A) RNA polymerase activity"/>
    <property type="evidence" value="ECO:0007669"/>
    <property type="project" value="UniProtKB-EC"/>
</dbReference>
<feature type="domain" description="Poly(A) polymerase central" evidence="13">
    <location>
        <begin position="1012"/>
        <end position="1159"/>
    </location>
</feature>
<dbReference type="Proteomes" id="UP000663879">
    <property type="component" value="Unassembled WGS sequence"/>
</dbReference>
<evidence type="ECO:0000256" key="10">
    <source>
        <dbReference type="SAM" id="MobiDB-lite"/>
    </source>
</evidence>
<keyword evidence="8" id="KW-0539">Nucleus</keyword>
<accession>A0A813VS50</accession>
<comment type="caution">
    <text evidence="14">The sequence shown here is derived from an EMBL/GenBank/DDBJ whole genome shotgun (WGS) entry which is preliminary data.</text>
</comment>
<dbReference type="SUPFAM" id="SSF56219">
    <property type="entry name" value="DNase I-like"/>
    <property type="match status" value="1"/>
</dbReference>
<keyword evidence="4" id="KW-0507">mRNA processing</keyword>
<evidence type="ECO:0000256" key="8">
    <source>
        <dbReference type="ARBA" id="ARBA00023242"/>
    </source>
</evidence>
<name>A0A813VS50_9BILA</name>
<feature type="domain" description="MJ1316 RNA cyclic group end recognition" evidence="12">
    <location>
        <begin position="172"/>
        <end position="237"/>
    </location>
</feature>
<comment type="similarity">
    <text evidence="2">Belongs to the poly(A) polymerase family.</text>
</comment>
<dbReference type="PANTHER" id="PTHR10682">
    <property type="entry name" value="POLY A POLYMERASE"/>
    <property type="match status" value="1"/>
</dbReference>
<feature type="region of interest" description="Disordered" evidence="10">
    <location>
        <begin position="133"/>
        <end position="155"/>
    </location>
</feature>
<protein>
    <recommendedName>
        <fullName evidence="3">polynucleotide adenylyltransferase</fullName>
        <ecNumber evidence="3">2.7.7.19</ecNumber>
    </recommendedName>
</protein>
<gene>
    <name evidence="14" type="ORF">OXX778_LOCUS8768</name>
</gene>
<keyword evidence="7" id="KW-0067">ATP-binding</keyword>
<dbReference type="Gene3D" id="3.30.460.10">
    <property type="entry name" value="Beta Polymerase, domain 2"/>
    <property type="match status" value="1"/>
</dbReference>
<keyword evidence="6" id="KW-0547">Nucleotide-binding</keyword>
<dbReference type="EMBL" id="CAJNOC010001235">
    <property type="protein sequence ID" value="CAF0847328.1"/>
    <property type="molecule type" value="Genomic_DNA"/>
</dbReference>
<dbReference type="Gene3D" id="3.90.1140.10">
    <property type="entry name" value="Cyclic phosphodiesterase"/>
    <property type="match status" value="1"/>
</dbReference>
<proteinExistence type="inferred from homology"/>
<evidence type="ECO:0000256" key="5">
    <source>
        <dbReference type="ARBA" id="ARBA00022679"/>
    </source>
</evidence>
<dbReference type="SUPFAM" id="SSF81631">
    <property type="entry name" value="PAP/OAS1 substrate-binding domain"/>
    <property type="match status" value="1"/>
</dbReference>
<dbReference type="AlphaFoldDB" id="A0A813VS50"/>
<dbReference type="InterPro" id="IPR040459">
    <property type="entry name" value="MJ1316"/>
</dbReference>
<evidence type="ECO:0000313" key="14">
    <source>
        <dbReference type="EMBL" id="CAF0847328.1"/>
    </source>
</evidence>
<evidence type="ECO:0000256" key="3">
    <source>
        <dbReference type="ARBA" id="ARBA00012388"/>
    </source>
</evidence>